<gene>
    <name evidence="3" type="ORF">FOZ61_005339</name>
</gene>
<dbReference type="SUPFAM" id="SSF53448">
    <property type="entry name" value="Nucleotide-diphospho-sugar transferases"/>
    <property type="match status" value="1"/>
</dbReference>
<dbReference type="OrthoDB" id="467458at2759"/>
<keyword evidence="2" id="KW-0812">Transmembrane</keyword>
<evidence type="ECO:0008006" key="5">
    <source>
        <dbReference type="Google" id="ProtNLM"/>
    </source>
</evidence>
<dbReference type="EMBL" id="JABAHT010000299">
    <property type="protein sequence ID" value="KAF4658681.1"/>
    <property type="molecule type" value="Genomic_DNA"/>
</dbReference>
<feature type="compositionally biased region" description="Low complexity" evidence="1">
    <location>
        <begin position="383"/>
        <end position="398"/>
    </location>
</feature>
<evidence type="ECO:0000313" key="4">
    <source>
        <dbReference type="Proteomes" id="UP000570595"/>
    </source>
</evidence>
<feature type="compositionally biased region" description="Polar residues" evidence="1">
    <location>
        <begin position="561"/>
        <end position="586"/>
    </location>
</feature>
<proteinExistence type="predicted"/>
<evidence type="ECO:0000313" key="3">
    <source>
        <dbReference type="EMBL" id="KAF4658681.1"/>
    </source>
</evidence>
<accession>A0A7J6LIH5</accession>
<feature type="transmembrane region" description="Helical" evidence="2">
    <location>
        <begin position="923"/>
        <end position="944"/>
    </location>
</feature>
<sequence length="1097" mass="123724">MSKMAAESSSASSSFDIPKPSILPVLGRTLSLFVALTLAVALACTWWTEGYQWIYDPKSDEWPLAKCPPIEEAFQHRGVGPDGPRCQVSMRASPLTLEGLVNASLAVPEGASLSERRNKCVIPSFGKIDTDILCYMQDTCSNVCQTYQDNQWTRCPDPDRLDMDRKFGADPQMCVVRVGGDSNTVNVEMPCIDVLDGAYCNESYTLTPSNVITMRGMVLAIAFITLFWLLAELVLRSVDKENRKEKILGMQRMAKELPAKREQIRLHVELKWRNDAMVAMFEAPTTTPWTASQDTPGNYPASDPHYVVAPLPPLPPSGGMLTTPRLRAPGFLTERSMINRSSPELYRSSLQYSAQVDGGGLVHSESTNNLQEAPMGGNNYNTPRGSQSPSSGSQDRGPVLPTPLPSGWLTERSVVSTNSRKEKHSLMYSRDPRKRFESNAWRRRLRQWKELRSAKLSMISKKYMFRRILLNLFFFVFLVCLLYLILLFSPQQMRSQSSLWEVFVGEASFWEVRTWLDALIFVDVLLDVFLFLIACLAVKWPSAPVFSRHLQNAIHKVVESSSNDRQLQQERQSSATAPSGGSSNTGRDIESGAPVEAALPKSSSDDTISLDFVVNQTMSQDCCLMIACHLSTMTEEKYESFSNTLRSALAVFPPSHIFVCDNGPSLKPEDETQWATQQVHPDINYLYIPEGNKTFAFYWCNRYWIPYLASTGRTTNFRYALIIDDDVPLPNDLHIPREQLDKNVNIKAVHFPITAASPHGSPNLLLQCQDVEYKMAAVHKLFQAMLSRCLSCHGAIALWDRESLDDILFEHDTVFNGEDMYMGLLLLKKRDDSKIISCAQTLVPTYAPDTWKFLFRQRVKSWELTSHKKTFTYLFELVNPSSLCHGPSWALKPYFLQELLAIALDWMRVFLVCGLLLRDWLGLMVMIGLNALVLYSVLIVFQLVVLRIRKELRAGILTFIAFPWYRLSALLFRLGALCQNVLVYSFEREHIKIGTREDEIRDIPPCPPHVDVDWFRVWEESDAIEKLSTPEKQPQLSARLNSARRSRIKTPRTTGSSSRRGSLAAFSPAGMSGVVAKEGYNGPSDQVPSDRGSSHQL</sequence>
<evidence type="ECO:0000256" key="2">
    <source>
        <dbReference type="SAM" id="Phobius"/>
    </source>
</evidence>
<feature type="transmembrane region" description="Helical" evidence="2">
    <location>
        <begin position="212"/>
        <end position="235"/>
    </location>
</feature>
<protein>
    <recommendedName>
        <fullName evidence="5">Glycosyltransferase 2-like domain-containing protein</fullName>
    </recommendedName>
</protein>
<dbReference type="InterPro" id="IPR029044">
    <property type="entry name" value="Nucleotide-diphossugar_trans"/>
</dbReference>
<feature type="region of interest" description="Disordered" evidence="1">
    <location>
        <begin position="1028"/>
        <end position="1097"/>
    </location>
</feature>
<feature type="region of interest" description="Disordered" evidence="1">
    <location>
        <begin position="359"/>
        <end position="426"/>
    </location>
</feature>
<evidence type="ECO:0000256" key="1">
    <source>
        <dbReference type="SAM" id="MobiDB-lite"/>
    </source>
</evidence>
<dbReference type="AlphaFoldDB" id="A0A7J6LIH5"/>
<comment type="caution">
    <text evidence="3">The sequence shown here is derived from an EMBL/GenBank/DDBJ whole genome shotgun (WGS) entry which is preliminary data.</text>
</comment>
<feature type="transmembrane region" description="Helical" evidence="2">
    <location>
        <begin position="468"/>
        <end position="488"/>
    </location>
</feature>
<keyword evidence="2" id="KW-1133">Transmembrane helix</keyword>
<dbReference type="Proteomes" id="UP000570595">
    <property type="component" value="Unassembled WGS sequence"/>
</dbReference>
<feature type="region of interest" description="Disordered" evidence="1">
    <location>
        <begin position="561"/>
        <end position="590"/>
    </location>
</feature>
<reference evidence="3 4" key="1">
    <citation type="submission" date="2020-04" db="EMBL/GenBank/DDBJ databases">
        <title>Perkinsus olseni comparative genomics.</title>
        <authorList>
            <person name="Bogema D.R."/>
        </authorList>
    </citation>
    <scope>NUCLEOTIDE SEQUENCE [LARGE SCALE GENOMIC DNA]</scope>
    <source>
        <strain evidence="3">ATCC PRA-179</strain>
    </source>
</reference>
<feature type="compositionally biased region" description="Low complexity" evidence="1">
    <location>
        <begin position="1052"/>
        <end position="1062"/>
    </location>
</feature>
<keyword evidence="2" id="KW-0472">Membrane</keyword>
<organism evidence="3 4">
    <name type="scientific">Perkinsus olseni</name>
    <name type="common">Perkinsus atlanticus</name>
    <dbReference type="NCBI Taxonomy" id="32597"/>
    <lineage>
        <taxon>Eukaryota</taxon>
        <taxon>Sar</taxon>
        <taxon>Alveolata</taxon>
        <taxon>Perkinsozoa</taxon>
        <taxon>Perkinsea</taxon>
        <taxon>Perkinsida</taxon>
        <taxon>Perkinsidae</taxon>
        <taxon>Perkinsus</taxon>
    </lineage>
</organism>
<name>A0A7J6LIH5_PEROL</name>